<protein>
    <submittedName>
        <fullName evidence="2">Uncharacterized protein</fullName>
    </submittedName>
</protein>
<organism evidence="1 2">
    <name type="scientific">Panagrolaimus sp. PS1159</name>
    <dbReference type="NCBI Taxonomy" id="55785"/>
    <lineage>
        <taxon>Eukaryota</taxon>
        <taxon>Metazoa</taxon>
        <taxon>Ecdysozoa</taxon>
        <taxon>Nematoda</taxon>
        <taxon>Chromadorea</taxon>
        <taxon>Rhabditida</taxon>
        <taxon>Tylenchina</taxon>
        <taxon>Panagrolaimomorpha</taxon>
        <taxon>Panagrolaimoidea</taxon>
        <taxon>Panagrolaimidae</taxon>
        <taxon>Panagrolaimus</taxon>
    </lineage>
</organism>
<evidence type="ECO:0000313" key="2">
    <source>
        <dbReference type="WBParaSite" id="PS1159_v2.g13260.t1"/>
    </source>
</evidence>
<evidence type="ECO:0000313" key="1">
    <source>
        <dbReference type="Proteomes" id="UP000887580"/>
    </source>
</evidence>
<name>A0AC35F2S3_9BILA</name>
<reference evidence="2" key="1">
    <citation type="submission" date="2022-11" db="UniProtKB">
        <authorList>
            <consortium name="WormBaseParasite"/>
        </authorList>
    </citation>
    <scope>IDENTIFICATION</scope>
</reference>
<accession>A0AC35F2S3</accession>
<dbReference type="Proteomes" id="UP000887580">
    <property type="component" value="Unplaced"/>
</dbReference>
<proteinExistence type="predicted"/>
<sequence length="86" mass="10436">MRFFNQYKPQLCDCTRYSENDDIRYNKDTSYKALVILSVLQLSVFLRVLFVENFTPYALIFPCNGTNIYSVEELKRERDERFYRKV</sequence>
<dbReference type="WBParaSite" id="PS1159_v2.g13260.t1">
    <property type="protein sequence ID" value="PS1159_v2.g13260.t1"/>
    <property type="gene ID" value="PS1159_v2.g13260"/>
</dbReference>